<evidence type="ECO:0000256" key="3">
    <source>
        <dbReference type="ARBA" id="ARBA00022741"/>
    </source>
</evidence>
<dbReference type="InterPro" id="IPR012340">
    <property type="entry name" value="NA-bd_OB-fold"/>
</dbReference>
<dbReference type="InterPro" id="IPR001650">
    <property type="entry name" value="Helicase_C-like"/>
</dbReference>
<evidence type="ECO:0000256" key="10">
    <source>
        <dbReference type="ARBA" id="ARBA00023204"/>
    </source>
</evidence>
<dbReference type="SMART" id="SM00487">
    <property type="entry name" value="DEXDc"/>
    <property type="match status" value="1"/>
</dbReference>
<dbReference type="NCBIfam" id="TIGR00643">
    <property type="entry name" value="recG"/>
    <property type="match status" value="1"/>
</dbReference>
<dbReference type="GO" id="GO:0006310">
    <property type="term" value="P:DNA recombination"/>
    <property type="evidence" value="ECO:0007669"/>
    <property type="project" value="UniProtKB-UniRule"/>
</dbReference>
<keyword evidence="10 15" id="KW-0234">DNA repair</keyword>
<comment type="similarity">
    <text evidence="1 15">Belongs to the helicase family. RecG subfamily.</text>
</comment>
<evidence type="ECO:0000256" key="12">
    <source>
        <dbReference type="ARBA" id="ARBA00034617"/>
    </source>
</evidence>
<evidence type="ECO:0000259" key="17">
    <source>
        <dbReference type="PROSITE" id="PS51194"/>
    </source>
</evidence>
<dbReference type="PROSITE" id="PS51192">
    <property type="entry name" value="HELICASE_ATP_BIND_1"/>
    <property type="match status" value="1"/>
</dbReference>
<keyword evidence="8" id="KW-0238">DNA-binding</keyword>
<dbReference type="PANTHER" id="PTHR47964">
    <property type="entry name" value="ATP-DEPENDENT DNA HELICASE HOMOLOG RECG, CHLOROPLASTIC"/>
    <property type="match status" value="1"/>
</dbReference>
<keyword evidence="3 15" id="KW-0547">Nucleotide-binding</keyword>
<dbReference type="SUPFAM" id="SSF52540">
    <property type="entry name" value="P-loop containing nucleoside triphosphate hydrolases"/>
    <property type="match status" value="2"/>
</dbReference>
<dbReference type="Pfam" id="PF00271">
    <property type="entry name" value="Helicase_C"/>
    <property type="match status" value="1"/>
</dbReference>
<dbReference type="GO" id="GO:0005524">
    <property type="term" value="F:ATP binding"/>
    <property type="evidence" value="ECO:0007669"/>
    <property type="project" value="UniProtKB-KW"/>
</dbReference>
<dbReference type="InterPro" id="IPR045562">
    <property type="entry name" value="RecG_dom3_C"/>
</dbReference>
<dbReference type="InterPro" id="IPR047112">
    <property type="entry name" value="RecG/Mfd"/>
</dbReference>
<dbReference type="NCBIfam" id="NF008168">
    <property type="entry name" value="PRK10917.2-2"/>
    <property type="match status" value="1"/>
</dbReference>
<dbReference type="CDD" id="cd17992">
    <property type="entry name" value="DEXHc_RecG"/>
    <property type="match status" value="1"/>
</dbReference>
<evidence type="ECO:0000256" key="8">
    <source>
        <dbReference type="ARBA" id="ARBA00023125"/>
    </source>
</evidence>
<comment type="caution">
    <text evidence="18">The sequence shown here is derived from an EMBL/GenBank/DDBJ whole genome shotgun (WGS) entry which is preliminary data.</text>
</comment>
<dbReference type="EMBL" id="NJBN01000001">
    <property type="protein sequence ID" value="TKJ42270.1"/>
    <property type="molecule type" value="Genomic_DNA"/>
</dbReference>
<evidence type="ECO:0000256" key="4">
    <source>
        <dbReference type="ARBA" id="ARBA00022763"/>
    </source>
</evidence>
<dbReference type="GO" id="GO:0006281">
    <property type="term" value="P:DNA repair"/>
    <property type="evidence" value="ECO:0007669"/>
    <property type="project" value="UniProtKB-UniRule"/>
</dbReference>
<dbReference type="PROSITE" id="PS51194">
    <property type="entry name" value="HELICASE_CTER"/>
    <property type="match status" value="1"/>
</dbReference>
<evidence type="ECO:0000313" key="18">
    <source>
        <dbReference type="EMBL" id="TKJ42270.1"/>
    </source>
</evidence>
<comment type="catalytic activity">
    <reaction evidence="12 15">
        <text>Couples ATP hydrolysis with the unwinding of duplex DNA by translocating in the 3'-5' direction.</text>
        <dbReference type="EC" id="5.6.2.4"/>
    </reaction>
</comment>
<dbReference type="Pfam" id="PF17191">
    <property type="entry name" value="RecG_wedge"/>
    <property type="match status" value="1"/>
</dbReference>
<dbReference type="Pfam" id="PF19833">
    <property type="entry name" value="RecG_dom3_C"/>
    <property type="match status" value="1"/>
</dbReference>
<keyword evidence="6 15" id="KW-0347">Helicase</keyword>
<dbReference type="Proteomes" id="UP000319619">
    <property type="component" value="Unassembled WGS sequence"/>
</dbReference>
<dbReference type="InterPro" id="IPR027417">
    <property type="entry name" value="P-loop_NTPase"/>
</dbReference>
<evidence type="ECO:0000256" key="6">
    <source>
        <dbReference type="ARBA" id="ARBA00022806"/>
    </source>
</evidence>
<dbReference type="EC" id="5.6.2.4" evidence="13 15"/>
<reference evidence="18 19" key="1">
    <citation type="submission" date="2017-06" db="EMBL/GenBank/DDBJ databases">
        <title>Novel microbial phyla capable of carbon fixation and sulfur reduction in deep-sea sediments.</title>
        <authorList>
            <person name="Huang J."/>
            <person name="Baker B."/>
            <person name="Wang Y."/>
        </authorList>
    </citation>
    <scope>NUCLEOTIDE SEQUENCE [LARGE SCALE GENOMIC DNA]</scope>
    <source>
        <strain evidence="18">B3_LCP</strain>
    </source>
</reference>
<name>A0A532V500_UNCL8</name>
<evidence type="ECO:0000313" key="19">
    <source>
        <dbReference type="Proteomes" id="UP000319619"/>
    </source>
</evidence>
<evidence type="ECO:0000256" key="5">
    <source>
        <dbReference type="ARBA" id="ARBA00022801"/>
    </source>
</evidence>
<evidence type="ECO:0000256" key="13">
    <source>
        <dbReference type="ARBA" id="ARBA00034808"/>
    </source>
</evidence>
<dbReference type="GO" id="GO:0003677">
    <property type="term" value="F:DNA binding"/>
    <property type="evidence" value="ECO:0007669"/>
    <property type="project" value="UniProtKB-KW"/>
</dbReference>
<dbReference type="GO" id="GO:0043138">
    <property type="term" value="F:3'-5' DNA helicase activity"/>
    <property type="evidence" value="ECO:0007669"/>
    <property type="project" value="UniProtKB-EC"/>
</dbReference>
<keyword evidence="9 15" id="KW-0233">DNA recombination</keyword>
<dbReference type="GO" id="GO:0016887">
    <property type="term" value="F:ATP hydrolysis activity"/>
    <property type="evidence" value="ECO:0007669"/>
    <property type="project" value="RHEA"/>
</dbReference>
<evidence type="ECO:0000256" key="1">
    <source>
        <dbReference type="ARBA" id="ARBA00007504"/>
    </source>
</evidence>
<dbReference type="InterPro" id="IPR014001">
    <property type="entry name" value="Helicase_ATP-bd"/>
</dbReference>
<keyword evidence="7 15" id="KW-0067">ATP-binding</keyword>
<evidence type="ECO:0000259" key="16">
    <source>
        <dbReference type="PROSITE" id="PS51192"/>
    </source>
</evidence>
<evidence type="ECO:0000256" key="2">
    <source>
        <dbReference type="ARBA" id="ARBA00017846"/>
    </source>
</evidence>
<dbReference type="SMART" id="SM00490">
    <property type="entry name" value="HELICc"/>
    <property type="match status" value="2"/>
</dbReference>
<evidence type="ECO:0000256" key="14">
    <source>
        <dbReference type="ARBA" id="ARBA00048988"/>
    </source>
</evidence>
<dbReference type="InterPro" id="IPR004609">
    <property type="entry name" value="ATP-dep_DNA_helicase_RecG"/>
</dbReference>
<dbReference type="CDD" id="cd04488">
    <property type="entry name" value="RecG_wedge_OBF"/>
    <property type="match status" value="1"/>
</dbReference>
<dbReference type="Gene3D" id="2.40.50.140">
    <property type="entry name" value="Nucleic acid-binding proteins"/>
    <property type="match status" value="1"/>
</dbReference>
<dbReference type="InterPro" id="IPR011545">
    <property type="entry name" value="DEAD/DEAH_box_helicase_dom"/>
</dbReference>
<evidence type="ECO:0000256" key="11">
    <source>
        <dbReference type="ARBA" id="ARBA00023235"/>
    </source>
</evidence>
<evidence type="ECO:0000256" key="9">
    <source>
        <dbReference type="ARBA" id="ARBA00023172"/>
    </source>
</evidence>
<feature type="domain" description="Helicase C-terminal" evidence="17">
    <location>
        <begin position="478"/>
        <end position="639"/>
    </location>
</feature>
<accession>A0A532V500</accession>
<proteinExistence type="inferred from homology"/>
<evidence type="ECO:0000256" key="7">
    <source>
        <dbReference type="ARBA" id="ARBA00022840"/>
    </source>
</evidence>
<keyword evidence="4 15" id="KW-0227">DNA damage</keyword>
<organism evidence="18 19">
    <name type="scientific">candidate division LCP-89 bacterium B3_LCP</name>
    <dbReference type="NCBI Taxonomy" id="2012998"/>
    <lineage>
        <taxon>Bacteria</taxon>
        <taxon>Pseudomonadati</taxon>
        <taxon>Bacteria division LCP-89</taxon>
    </lineage>
</organism>
<dbReference type="PANTHER" id="PTHR47964:SF1">
    <property type="entry name" value="ATP-DEPENDENT DNA HELICASE HOMOLOG RECG, CHLOROPLASTIC"/>
    <property type="match status" value="1"/>
</dbReference>
<feature type="domain" description="Helicase ATP-binding" evidence="16">
    <location>
        <begin position="298"/>
        <end position="459"/>
    </location>
</feature>
<dbReference type="SUPFAM" id="SSF50249">
    <property type="entry name" value="Nucleic acid-binding proteins"/>
    <property type="match status" value="1"/>
</dbReference>
<evidence type="ECO:0000256" key="15">
    <source>
        <dbReference type="RuleBase" id="RU363016"/>
    </source>
</evidence>
<protein>
    <recommendedName>
        <fullName evidence="2 15">ATP-dependent DNA helicase RecG</fullName>
        <ecNumber evidence="13 15">5.6.2.4</ecNumber>
    </recommendedName>
</protein>
<keyword evidence="5 15" id="KW-0378">Hydrolase</keyword>
<keyword evidence="11" id="KW-0413">Isomerase</keyword>
<dbReference type="AlphaFoldDB" id="A0A532V500"/>
<dbReference type="InterPro" id="IPR033454">
    <property type="entry name" value="RecG_wedge"/>
</dbReference>
<dbReference type="NCBIfam" id="NF008165">
    <property type="entry name" value="PRK10917.1-3"/>
    <property type="match status" value="1"/>
</dbReference>
<gene>
    <name evidence="18" type="ORF">CEE37_00910</name>
</gene>
<sequence length="710" mass="79655">MDSPEKTERKHPYGSLDTEVQFVPGVGPGRARQLARIGIETLRDLLYYLPRRYLDRSLIVPINSLDLSNREVTVVGKVAAFKTIGGGAHRQRLEVRIVDDTGSLRAVWFRGLNYWRGAFQVGQAVAFSGKAKLHRDYLQMAHPAVDFLDEDEDLGLRAKTGTIISLYPSTDVLARVGLDSLGFRRVIAAGVKLSKGMVPEILPPNLRTKHKLLIRERALHQVHFPKKMPEKDAALKRLKYEELFAIQITLALRQIRRKHRQKGIQFPHPGALTRNALKQFPFEMTQGQLSVLTDVRQDMESEHPMNRLLQGDVGAGKTAVAMTALTMAVEGGYQGAFMAPTEVLAEQHYRTLKPFFEKLGICTLLLIGGLPAGKRREKLTAINNGEAQIVIGTHALIQEGVDFHKLGLVIIDEQHRFGVAQRLELRRKGKTPDVLVLTATPIPRSLALTLYGDLDVSLLKERPGHRQPIVTRLYSGRKRDEFFSKLREELLKGRQGFVVYPLVEKSEKLDLQAAVDAYEELKSGIMKDFRLELLHGRLPTEEKERVMTAFARGDVDLLISTTVIEVGIDVPNATVMAVMGAQRFGLSQLHQLRGRVGRGQHRGVCVLVVDPPVTKEAKARLSVLEQTEDGFIIAEEDLRIRGGGEFFGTRQHGAPDFKIADPIDDRELLEVARKDAFDLVSKDPDLRQFEPLRLHFEKAYGPRMELMDVG</sequence>
<comment type="function">
    <text evidence="15">Plays a critical role in recombination and DNA repair. Helps process Holliday junction intermediates to mature products by catalyzing branch migration. Has replication fork regression activity, unwinds stalled or blocked replication forks to make a HJ that can be resolved. Has a DNA unwinding activity characteristic of a DNA helicase with 3'-5' polarity.</text>
</comment>
<dbReference type="Pfam" id="PF00270">
    <property type="entry name" value="DEAD"/>
    <property type="match status" value="1"/>
</dbReference>
<dbReference type="Gene3D" id="3.40.50.300">
    <property type="entry name" value="P-loop containing nucleotide triphosphate hydrolases"/>
    <property type="match status" value="2"/>
</dbReference>
<comment type="catalytic activity">
    <reaction evidence="14 15">
        <text>ATP + H2O = ADP + phosphate + H(+)</text>
        <dbReference type="Rhea" id="RHEA:13065"/>
        <dbReference type="ChEBI" id="CHEBI:15377"/>
        <dbReference type="ChEBI" id="CHEBI:15378"/>
        <dbReference type="ChEBI" id="CHEBI:30616"/>
        <dbReference type="ChEBI" id="CHEBI:43474"/>
        <dbReference type="ChEBI" id="CHEBI:456216"/>
        <dbReference type="EC" id="5.6.2.4"/>
    </reaction>
</comment>